<gene>
    <name evidence="2" type="ORF">GUJ93_ZPchr0014g47466</name>
</gene>
<reference evidence="2" key="1">
    <citation type="journal article" date="2021" name="bioRxiv">
        <title>Whole Genome Assembly and Annotation of Northern Wild Rice, Zizania palustris L., Supports a Whole Genome Duplication in the Zizania Genus.</title>
        <authorList>
            <person name="Haas M."/>
            <person name="Kono T."/>
            <person name="Macchietto M."/>
            <person name="Millas R."/>
            <person name="McGilp L."/>
            <person name="Shao M."/>
            <person name="Duquette J."/>
            <person name="Hirsch C.N."/>
            <person name="Kimball J."/>
        </authorList>
    </citation>
    <scope>NUCLEOTIDE SEQUENCE</scope>
    <source>
        <tissue evidence="2">Fresh leaf tissue</tissue>
    </source>
</reference>
<dbReference type="Proteomes" id="UP000729402">
    <property type="component" value="Unassembled WGS sequence"/>
</dbReference>
<evidence type="ECO:0000313" key="2">
    <source>
        <dbReference type="EMBL" id="KAG8082169.1"/>
    </source>
</evidence>
<dbReference type="EMBL" id="JAAALK010000086">
    <property type="protein sequence ID" value="KAG8082169.1"/>
    <property type="molecule type" value="Genomic_DNA"/>
</dbReference>
<dbReference type="AlphaFoldDB" id="A0A8J5T9W9"/>
<proteinExistence type="predicted"/>
<comment type="caution">
    <text evidence="2">The sequence shown here is derived from an EMBL/GenBank/DDBJ whole genome shotgun (WGS) entry which is preliminary data.</text>
</comment>
<evidence type="ECO:0000256" key="1">
    <source>
        <dbReference type="SAM" id="MobiDB-lite"/>
    </source>
</evidence>
<protein>
    <submittedName>
        <fullName evidence="2">Uncharacterized protein</fullName>
    </submittedName>
</protein>
<keyword evidence="3" id="KW-1185">Reference proteome</keyword>
<feature type="compositionally biased region" description="Acidic residues" evidence="1">
    <location>
        <begin position="1"/>
        <end position="11"/>
    </location>
</feature>
<accession>A0A8J5T9W9</accession>
<evidence type="ECO:0000313" key="3">
    <source>
        <dbReference type="Proteomes" id="UP000729402"/>
    </source>
</evidence>
<sequence>MGKSDEEDGSDWWDRALQEEGLHIDRPVPQPQQVAKQRQGRRPRREAASPGEDIAEQDNEREEEGGEDDDPAIRLSMASSACGLSLSMLNGVICVGDGAGRSSAGQQDMADACRRGRGHIRALPERGVQGQGDVLAMSEVLRAGTTK</sequence>
<reference evidence="2" key="2">
    <citation type="submission" date="2021-02" db="EMBL/GenBank/DDBJ databases">
        <authorList>
            <person name="Kimball J.A."/>
            <person name="Haas M.W."/>
            <person name="Macchietto M."/>
            <person name="Kono T."/>
            <person name="Duquette J."/>
            <person name="Shao M."/>
        </authorList>
    </citation>
    <scope>NUCLEOTIDE SEQUENCE</scope>
    <source>
        <tissue evidence="2">Fresh leaf tissue</tissue>
    </source>
</reference>
<feature type="region of interest" description="Disordered" evidence="1">
    <location>
        <begin position="1"/>
        <end position="72"/>
    </location>
</feature>
<name>A0A8J5T9W9_ZIZPA</name>
<organism evidence="2 3">
    <name type="scientific">Zizania palustris</name>
    <name type="common">Northern wild rice</name>
    <dbReference type="NCBI Taxonomy" id="103762"/>
    <lineage>
        <taxon>Eukaryota</taxon>
        <taxon>Viridiplantae</taxon>
        <taxon>Streptophyta</taxon>
        <taxon>Embryophyta</taxon>
        <taxon>Tracheophyta</taxon>
        <taxon>Spermatophyta</taxon>
        <taxon>Magnoliopsida</taxon>
        <taxon>Liliopsida</taxon>
        <taxon>Poales</taxon>
        <taxon>Poaceae</taxon>
        <taxon>BOP clade</taxon>
        <taxon>Oryzoideae</taxon>
        <taxon>Oryzeae</taxon>
        <taxon>Zizaniinae</taxon>
        <taxon>Zizania</taxon>
    </lineage>
</organism>
<feature type="compositionally biased region" description="Acidic residues" evidence="1">
    <location>
        <begin position="53"/>
        <end position="70"/>
    </location>
</feature>
<feature type="compositionally biased region" description="Basic and acidic residues" evidence="1">
    <location>
        <begin position="12"/>
        <end position="26"/>
    </location>
</feature>